<accession>A0AAD6TBE9</accession>
<evidence type="ECO:0000313" key="2">
    <source>
        <dbReference type="EMBL" id="KAJ7042296.1"/>
    </source>
</evidence>
<proteinExistence type="predicted"/>
<organism evidence="2 3">
    <name type="scientific">Mycena alexandri</name>
    <dbReference type="NCBI Taxonomy" id="1745969"/>
    <lineage>
        <taxon>Eukaryota</taxon>
        <taxon>Fungi</taxon>
        <taxon>Dikarya</taxon>
        <taxon>Basidiomycota</taxon>
        <taxon>Agaricomycotina</taxon>
        <taxon>Agaricomycetes</taxon>
        <taxon>Agaricomycetidae</taxon>
        <taxon>Agaricales</taxon>
        <taxon>Marasmiineae</taxon>
        <taxon>Mycenaceae</taxon>
        <taxon>Mycena</taxon>
    </lineage>
</organism>
<gene>
    <name evidence="2" type="ORF">C8F04DRAFT_1176453</name>
</gene>
<dbReference type="Proteomes" id="UP001218188">
    <property type="component" value="Unassembled WGS sequence"/>
</dbReference>
<evidence type="ECO:0000313" key="3">
    <source>
        <dbReference type="Proteomes" id="UP001218188"/>
    </source>
</evidence>
<comment type="caution">
    <text evidence="2">The sequence shown here is derived from an EMBL/GenBank/DDBJ whole genome shotgun (WGS) entry which is preliminary data.</text>
</comment>
<keyword evidence="3" id="KW-1185">Reference proteome</keyword>
<feature type="compositionally biased region" description="Low complexity" evidence="1">
    <location>
        <begin position="76"/>
        <end position="90"/>
    </location>
</feature>
<dbReference type="EMBL" id="JARJCM010000013">
    <property type="protein sequence ID" value="KAJ7042296.1"/>
    <property type="molecule type" value="Genomic_DNA"/>
</dbReference>
<feature type="region of interest" description="Disordered" evidence="1">
    <location>
        <begin position="66"/>
        <end position="112"/>
    </location>
</feature>
<name>A0AAD6TBE9_9AGAR</name>
<protein>
    <submittedName>
        <fullName evidence="2">Uncharacterized protein</fullName>
    </submittedName>
</protein>
<sequence>MQLVPGYNIPNFKKEAQITLFFFHHDVLLATFTLFVDNGLHHTENNIDDYLLHQWLNDKGKMGVDEHMHSFESDSDTSSSSSGSSSSSSGSSGGSMHSMGNISEENEGQKLI</sequence>
<evidence type="ECO:0000256" key="1">
    <source>
        <dbReference type="SAM" id="MobiDB-lite"/>
    </source>
</evidence>
<dbReference type="AlphaFoldDB" id="A0AAD6TBE9"/>
<reference evidence="2" key="1">
    <citation type="submission" date="2023-03" db="EMBL/GenBank/DDBJ databases">
        <title>Massive genome expansion in bonnet fungi (Mycena s.s.) driven by repeated elements and novel gene families across ecological guilds.</title>
        <authorList>
            <consortium name="Lawrence Berkeley National Laboratory"/>
            <person name="Harder C.B."/>
            <person name="Miyauchi S."/>
            <person name="Viragh M."/>
            <person name="Kuo A."/>
            <person name="Thoen E."/>
            <person name="Andreopoulos B."/>
            <person name="Lu D."/>
            <person name="Skrede I."/>
            <person name="Drula E."/>
            <person name="Henrissat B."/>
            <person name="Morin E."/>
            <person name="Kohler A."/>
            <person name="Barry K."/>
            <person name="LaButti K."/>
            <person name="Morin E."/>
            <person name="Salamov A."/>
            <person name="Lipzen A."/>
            <person name="Mereny Z."/>
            <person name="Hegedus B."/>
            <person name="Baldrian P."/>
            <person name="Stursova M."/>
            <person name="Weitz H."/>
            <person name="Taylor A."/>
            <person name="Grigoriev I.V."/>
            <person name="Nagy L.G."/>
            <person name="Martin F."/>
            <person name="Kauserud H."/>
        </authorList>
    </citation>
    <scope>NUCLEOTIDE SEQUENCE</scope>
    <source>
        <strain evidence="2">CBHHK200</strain>
    </source>
</reference>